<feature type="region of interest" description="Disordered" evidence="1">
    <location>
        <begin position="107"/>
        <end position="133"/>
    </location>
</feature>
<protein>
    <submittedName>
        <fullName evidence="2">Uncharacterized protein</fullName>
    </submittedName>
</protein>
<evidence type="ECO:0000313" key="2">
    <source>
        <dbReference type="EMBL" id="KAJ8987716.1"/>
    </source>
</evidence>
<dbReference type="AlphaFoldDB" id="A0AAN6EP05"/>
<organism evidence="2 3">
    <name type="scientific">Exophiala dermatitidis</name>
    <name type="common">Black yeast-like fungus</name>
    <name type="synonym">Wangiella dermatitidis</name>
    <dbReference type="NCBI Taxonomy" id="5970"/>
    <lineage>
        <taxon>Eukaryota</taxon>
        <taxon>Fungi</taxon>
        <taxon>Dikarya</taxon>
        <taxon>Ascomycota</taxon>
        <taxon>Pezizomycotina</taxon>
        <taxon>Eurotiomycetes</taxon>
        <taxon>Chaetothyriomycetidae</taxon>
        <taxon>Chaetothyriales</taxon>
        <taxon>Herpotrichiellaceae</taxon>
        <taxon>Exophiala</taxon>
    </lineage>
</organism>
<feature type="compositionally biased region" description="Low complexity" evidence="1">
    <location>
        <begin position="116"/>
        <end position="128"/>
    </location>
</feature>
<dbReference type="Proteomes" id="UP001161757">
    <property type="component" value="Unassembled WGS sequence"/>
</dbReference>
<dbReference type="EMBL" id="JAJGCB010000023">
    <property type="protein sequence ID" value="KAJ8987716.1"/>
    <property type="molecule type" value="Genomic_DNA"/>
</dbReference>
<comment type="caution">
    <text evidence="2">The sequence shown here is derived from an EMBL/GenBank/DDBJ whole genome shotgun (WGS) entry which is preliminary data.</text>
</comment>
<sequence>MLLTWTPFEIFRRRIRYKTAPRLPRLSGCCCSRYKQKITKHSIIHTNTTTLFAAKHRTTTNPPRHKHCHITLLNQATSKHHQQQNTLNMPSTYAAYYNLVEAEKSAAASRRRSSNDSDISQASTSSSSQKRKFSLKHVLEQLRPTTETLTPAGIYAPIIKQGPLFSSKQHKNHHSS</sequence>
<evidence type="ECO:0000313" key="3">
    <source>
        <dbReference type="Proteomes" id="UP001161757"/>
    </source>
</evidence>
<reference evidence="2" key="1">
    <citation type="submission" date="2023-01" db="EMBL/GenBank/DDBJ databases">
        <title>Exophiala dermititidis isolated from Cystic Fibrosis Patient.</title>
        <authorList>
            <person name="Kurbessoian T."/>
            <person name="Crocker A."/>
            <person name="Murante D."/>
            <person name="Hogan D.A."/>
            <person name="Stajich J.E."/>
        </authorList>
    </citation>
    <scope>NUCLEOTIDE SEQUENCE</scope>
    <source>
        <strain evidence="2">Ex8</strain>
    </source>
</reference>
<proteinExistence type="predicted"/>
<evidence type="ECO:0000256" key="1">
    <source>
        <dbReference type="SAM" id="MobiDB-lite"/>
    </source>
</evidence>
<name>A0AAN6EP05_EXODE</name>
<accession>A0AAN6EP05</accession>
<gene>
    <name evidence="2" type="ORF">HRR80_008346</name>
</gene>